<proteinExistence type="predicted"/>
<dbReference type="EMBL" id="CAJFDI010000001">
    <property type="protein sequence ID" value="CAD5208338.1"/>
    <property type="molecule type" value="Genomic_DNA"/>
</dbReference>
<feature type="coiled-coil region" evidence="1">
    <location>
        <begin position="845"/>
        <end position="893"/>
    </location>
</feature>
<evidence type="ECO:0000313" key="3">
    <source>
        <dbReference type="EMBL" id="CAD5208338.1"/>
    </source>
</evidence>
<feature type="region of interest" description="Disordered" evidence="2">
    <location>
        <begin position="447"/>
        <end position="471"/>
    </location>
</feature>
<organism evidence="3 4">
    <name type="scientific">Bursaphelenchus xylophilus</name>
    <name type="common">Pinewood nematode worm</name>
    <name type="synonym">Aphelenchoides xylophilus</name>
    <dbReference type="NCBI Taxonomy" id="6326"/>
    <lineage>
        <taxon>Eukaryota</taxon>
        <taxon>Metazoa</taxon>
        <taxon>Ecdysozoa</taxon>
        <taxon>Nematoda</taxon>
        <taxon>Chromadorea</taxon>
        <taxon>Rhabditida</taxon>
        <taxon>Tylenchina</taxon>
        <taxon>Tylenchomorpha</taxon>
        <taxon>Aphelenchoidea</taxon>
        <taxon>Aphelenchoididae</taxon>
        <taxon>Bursaphelenchus</taxon>
    </lineage>
</organism>
<accession>A0A7I8XQ85</accession>
<keyword evidence="4" id="KW-1185">Reference proteome</keyword>
<comment type="caution">
    <text evidence="3">The sequence shown here is derived from an EMBL/GenBank/DDBJ whole genome shotgun (WGS) entry which is preliminary data.</text>
</comment>
<sequence>MPESVADPPTSSNGDSDSFKTADSDTSTLNGLEEEPKDKKYLENGRIQDFLKERSENPKENGQNGVKLDGIQSESLSNGASLDATNSHLSNGTKFSQSTESNHIENGLQQNGHQNGKSIEKSTSESKINGVNSAQKASDVEKGYDSDCRSISETVRSASIPATPAVPKSPSFPELLPSILSNLSHKFDGVECQLNPCPNLSVPPFNLSFSTIGTNLQLIPDDRNTKISENDGNLLGIYQGYRVISNTTPANGMRITLRNTNISNSYNWKPALKEVMAKKFQEPWELFCLEVVNDITQVHLLNHGTPTGRPFNVVHIWLFSVGKIVQDKGAKKDEKTEELVNGEEEKKKIVRKVKSTNPDGTPRKRVVKKKVVKKDPKETKEASEVVQEVAEDPSSVSYVVRLGQIPAQDGVSMAEEKEISPETVPNPEKSAISKVISNFSNKKFSPDLPIVNGTTDSATAKPETTIEKPTHKEPEPVLTTLNNILSTARPDQSREIGYQNGARPQQVTREDCRPNGHHFERKCSLDPILEESPLERTVSHIEKVLNTSSLIDKLPKDCRPMPSTTTFPLTRPTVMSPTLSMADPLSSATTITSELSTFKNGNRFSADPESDLSVADDLSFTSTLTMSEAPKIRVEKAKSTSVGESDVKVRGMADVPVIALQLVLSTLSYKELCHLRRVHPHWDELCGQLLNSGYFELIHKADILMQECQRRVTSEQRFARPLQVLTNLQVHVLNPVDMLRAAMDEGVLCFPYGQILDQSFSLLDKIEEVMNLPEEDGDAIPLNWEKTSILSKRASLHYRRFVEPEVEKRMSEVCKLSAQQRLQRLDSFLVESTVSKLEQRQIESRDELHWEMEQLKEQNKTIKKDNRELKQTCAKLEGRIEALERKFKTMARLLQS</sequence>
<reference evidence="3" key="1">
    <citation type="submission" date="2020-09" db="EMBL/GenBank/DDBJ databases">
        <authorList>
            <person name="Kikuchi T."/>
        </authorList>
    </citation>
    <scope>NUCLEOTIDE SEQUENCE</scope>
    <source>
        <strain evidence="3">Ka4C1</strain>
    </source>
</reference>
<evidence type="ECO:0000256" key="1">
    <source>
        <dbReference type="SAM" id="Coils"/>
    </source>
</evidence>
<dbReference type="AlphaFoldDB" id="A0A7I8XQ85"/>
<feature type="region of interest" description="Disordered" evidence="2">
    <location>
        <begin position="1"/>
        <end position="145"/>
    </location>
</feature>
<protein>
    <submittedName>
        <fullName evidence="3">(pine wood nematode) hypothetical protein</fullName>
    </submittedName>
</protein>
<dbReference type="SUPFAM" id="SSF117856">
    <property type="entry name" value="AF0104/ALDC/Ptd012-like"/>
    <property type="match status" value="1"/>
</dbReference>
<feature type="compositionally biased region" description="Polar residues" evidence="2">
    <location>
        <begin position="107"/>
        <end position="116"/>
    </location>
</feature>
<dbReference type="EMBL" id="CAJFCV020000001">
    <property type="protein sequence ID" value="CAG9081095.1"/>
    <property type="molecule type" value="Genomic_DNA"/>
</dbReference>
<feature type="compositionally biased region" description="Basic and acidic residues" evidence="2">
    <location>
        <begin position="49"/>
        <end position="59"/>
    </location>
</feature>
<feature type="region of interest" description="Disordered" evidence="2">
    <location>
        <begin position="495"/>
        <end position="515"/>
    </location>
</feature>
<keyword evidence="1" id="KW-0175">Coiled coil</keyword>
<feature type="compositionally biased region" description="Polar residues" evidence="2">
    <location>
        <begin position="72"/>
        <end position="101"/>
    </location>
</feature>
<name>A0A7I8XQ85_BURXY</name>
<dbReference type="Proteomes" id="UP000659654">
    <property type="component" value="Unassembled WGS sequence"/>
</dbReference>
<feature type="compositionally biased region" description="Basic and acidic residues" evidence="2">
    <location>
        <begin position="34"/>
        <end position="43"/>
    </location>
</feature>
<evidence type="ECO:0000256" key="2">
    <source>
        <dbReference type="SAM" id="MobiDB-lite"/>
    </source>
</evidence>
<evidence type="ECO:0000313" key="4">
    <source>
        <dbReference type="Proteomes" id="UP000659654"/>
    </source>
</evidence>
<gene>
    <name evidence="3" type="ORF">BXYJ_LOCUS574</name>
</gene>
<dbReference type="OrthoDB" id="5860767at2759"/>
<dbReference type="Proteomes" id="UP000582659">
    <property type="component" value="Unassembled WGS sequence"/>
</dbReference>